<dbReference type="PANTHER" id="PTHR47634:SF9">
    <property type="entry name" value="PROTEIN KINASE DOMAIN-CONTAINING PROTEIN-RELATED"/>
    <property type="match status" value="1"/>
</dbReference>
<organism evidence="11 12">
    <name type="scientific">Clonostachys rhizophaga</name>
    <dbReference type="NCBI Taxonomy" id="160324"/>
    <lineage>
        <taxon>Eukaryota</taxon>
        <taxon>Fungi</taxon>
        <taxon>Dikarya</taxon>
        <taxon>Ascomycota</taxon>
        <taxon>Pezizomycotina</taxon>
        <taxon>Sordariomycetes</taxon>
        <taxon>Hypocreomycetidae</taxon>
        <taxon>Hypocreales</taxon>
        <taxon>Bionectriaceae</taxon>
        <taxon>Clonostachys</taxon>
    </lineage>
</organism>
<name>A0A9N9VM32_9HYPO</name>
<feature type="compositionally biased region" description="Basic and acidic residues" evidence="9">
    <location>
        <begin position="168"/>
        <end position="179"/>
    </location>
</feature>
<evidence type="ECO:0000256" key="7">
    <source>
        <dbReference type="ARBA" id="ARBA00047899"/>
    </source>
</evidence>
<dbReference type="GO" id="GO:0005524">
    <property type="term" value="F:ATP binding"/>
    <property type="evidence" value="ECO:0007669"/>
    <property type="project" value="UniProtKB-KW"/>
</dbReference>
<evidence type="ECO:0000256" key="8">
    <source>
        <dbReference type="ARBA" id="ARBA00048679"/>
    </source>
</evidence>
<dbReference type="InterPro" id="IPR000719">
    <property type="entry name" value="Prot_kinase_dom"/>
</dbReference>
<comment type="caution">
    <text evidence="11">The sequence shown here is derived from an EMBL/GenBank/DDBJ whole genome shotgun (WGS) entry which is preliminary data.</text>
</comment>
<reference evidence="11" key="1">
    <citation type="submission" date="2021-10" db="EMBL/GenBank/DDBJ databases">
        <authorList>
            <person name="Piombo E."/>
        </authorList>
    </citation>
    <scope>NUCLEOTIDE SEQUENCE</scope>
</reference>
<sequence>MIREYSVAETTRFVAVKVFDAESGKEQQKLDQTMQPLSGHPHPGQKYVEKTLDSSMIDGPNGSHYCKVLEPLGTDLTMILERIEEERIESNMPKFWLGRALKGDSWSVRYAKRICWQLLSGLDYLHGQKIAHRYIRPHNVFTALQYDLASLSENEIQREVWNDGKRESYEAQEHEHDAGVNEDYEEAGDKADDRGDKEGLDDDEEGGRDSAHHSVDEEAEQRQAEWQQRIEERRKHNETAKTIIQEKWQTFRLGDKLAIPHSSEWNKANLTNTRDAIGFSVRTDGQPLKLNEAQYTVAPTALSNDLDFNKPIRVLLGDLGFSCTFDQCNTNPIVTPATYMPPEALLDMPTTHKADIFSMGLLYRREF</sequence>
<dbReference type="AlphaFoldDB" id="A0A9N9VM32"/>
<evidence type="ECO:0000256" key="2">
    <source>
        <dbReference type="ARBA" id="ARBA00022527"/>
    </source>
</evidence>
<evidence type="ECO:0000256" key="1">
    <source>
        <dbReference type="ARBA" id="ARBA00012513"/>
    </source>
</evidence>
<keyword evidence="6" id="KW-0067">ATP-binding</keyword>
<dbReference type="GO" id="GO:0000245">
    <property type="term" value="P:spliceosomal complex assembly"/>
    <property type="evidence" value="ECO:0007669"/>
    <property type="project" value="TreeGrafter"/>
</dbReference>
<keyword evidence="12" id="KW-1185">Reference proteome</keyword>
<keyword evidence="4" id="KW-0547">Nucleotide-binding</keyword>
<dbReference type="Proteomes" id="UP000696573">
    <property type="component" value="Unassembled WGS sequence"/>
</dbReference>
<dbReference type="Gene3D" id="1.10.510.10">
    <property type="entry name" value="Transferase(Phosphotransferase) domain 1"/>
    <property type="match status" value="2"/>
</dbReference>
<dbReference type="GO" id="GO:0004674">
    <property type="term" value="F:protein serine/threonine kinase activity"/>
    <property type="evidence" value="ECO:0007669"/>
    <property type="project" value="UniProtKB-KW"/>
</dbReference>
<feature type="region of interest" description="Disordered" evidence="9">
    <location>
        <begin position="168"/>
        <end position="226"/>
    </location>
</feature>
<evidence type="ECO:0000259" key="10">
    <source>
        <dbReference type="PROSITE" id="PS50011"/>
    </source>
</evidence>
<comment type="catalytic activity">
    <reaction evidence="8">
        <text>L-seryl-[protein] + ATP = O-phospho-L-seryl-[protein] + ADP + H(+)</text>
        <dbReference type="Rhea" id="RHEA:17989"/>
        <dbReference type="Rhea" id="RHEA-COMP:9863"/>
        <dbReference type="Rhea" id="RHEA-COMP:11604"/>
        <dbReference type="ChEBI" id="CHEBI:15378"/>
        <dbReference type="ChEBI" id="CHEBI:29999"/>
        <dbReference type="ChEBI" id="CHEBI:30616"/>
        <dbReference type="ChEBI" id="CHEBI:83421"/>
        <dbReference type="ChEBI" id="CHEBI:456216"/>
        <dbReference type="EC" id="2.7.11.1"/>
    </reaction>
</comment>
<dbReference type="InterPro" id="IPR011009">
    <property type="entry name" value="Kinase-like_dom_sf"/>
</dbReference>
<feature type="domain" description="Protein kinase" evidence="10">
    <location>
        <begin position="1"/>
        <end position="367"/>
    </location>
</feature>
<dbReference type="GO" id="GO:0050684">
    <property type="term" value="P:regulation of mRNA processing"/>
    <property type="evidence" value="ECO:0007669"/>
    <property type="project" value="TreeGrafter"/>
</dbReference>
<protein>
    <recommendedName>
        <fullName evidence="1">non-specific serine/threonine protein kinase</fullName>
        <ecNumber evidence="1">2.7.11.1</ecNumber>
    </recommendedName>
</protein>
<keyword evidence="5" id="KW-0418">Kinase</keyword>
<dbReference type="EC" id="2.7.11.1" evidence="1"/>
<evidence type="ECO:0000313" key="12">
    <source>
        <dbReference type="Proteomes" id="UP000696573"/>
    </source>
</evidence>
<dbReference type="PANTHER" id="PTHR47634">
    <property type="entry name" value="PROTEIN KINASE DOMAIN-CONTAINING PROTEIN-RELATED"/>
    <property type="match status" value="1"/>
</dbReference>
<gene>
    <name evidence="11" type="ORF">CRHIZ90672A_00017992</name>
</gene>
<comment type="catalytic activity">
    <reaction evidence="7">
        <text>L-threonyl-[protein] + ATP = O-phospho-L-threonyl-[protein] + ADP + H(+)</text>
        <dbReference type="Rhea" id="RHEA:46608"/>
        <dbReference type="Rhea" id="RHEA-COMP:11060"/>
        <dbReference type="Rhea" id="RHEA-COMP:11605"/>
        <dbReference type="ChEBI" id="CHEBI:15378"/>
        <dbReference type="ChEBI" id="CHEBI:30013"/>
        <dbReference type="ChEBI" id="CHEBI:30616"/>
        <dbReference type="ChEBI" id="CHEBI:61977"/>
        <dbReference type="ChEBI" id="CHEBI:456216"/>
        <dbReference type="EC" id="2.7.11.1"/>
    </reaction>
</comment>
<proteinExistence type="predicted"/>
<evidence type="ECO:0000256" key="5">
    <source>
        <dbReference type="ARBA" id="ARBA00022777"/>
    </source>
</evidence>
<evidence type="ECO:0000256" key="6">
    <source>
        <dbReference type="ARBA" id="ARBA00022840"/>
    </source>
</evidence>
<dbReference type="Gene3D" id="3.30.200.20">
    <property type="entry name" value="Phosphorylase Kinase, domain 1"/>
    <property type="match status" value="1"/>
</dbReference>
<feature type="compositionally biased region" description="Basic and acidic residues" evidence="9">
    <location>
        <begin position="187"/>
        <end position="198"/>
    </location>
</feature>
<keyword evidence="2" id="KW-0723">Serine/threonine-protein kinase</keyword>
<evidence type="ECO:0000256" key="4">
    <source>
        <dbReference type="ARBA" id="ARBA00022741"/>
    </source>
</evidence>
<dbReference type="OrthoDB" id="5979581at2759"/>
<feature type="compositionally biased region" description="Basic and acidic residues" evidence="9">
    <location>
        <begin position="207"/>
        <end position="226"/>
    </location>
</feature>
<evidence type="ECO:0000313" key="11">
    <source>
        <dbReference type="EMBL" id="CAH0025566.1"/>
    </source>
</evidence>
<dbReference type="SUPFAM" id="SSF56112">
    <property type="entry name" value="Protein kinase-like (PK-like)"/>
    <property type="match status" value="1"/>
</dbReference>
<accession>A0A9N9VM32</accession>
<dbReference type="EMBL" id="CABFNQ020000711">
    <property type="protein sequence ID" value="CAH0025566.1"/>
    <property type="molecule type" value="Genomic_DNA"/>
</dbReference>
<dbReference type="InterPro" id="IPR051334">
    <property type="entry name" value="SRPK"/>
</dbReference>
<evidence type="ECO:0000256" key="9">
    <source>
        <dbReference type="SAM" id="MobiDB-lite"/>
    </source>
</evidence>
<evidence type="ECO:0000256" key="3">
    <source>
        <dbReference type="ARBA" id="ARBA00022679"/>
    </source>
</evidence>
<dbReference type="PROSITE" id="PS50011">
    <property type="entry name" value="PROTEIN_KINASE_DOM"/>
    <property type="match status" value="1"/>
</dbReference>
<keyword evidence="3" id="KW-0808">Transferase</keyword>